<protein>
    <submittedName>
        <fullName evidence="2">Uncharacterized protein</fullName>
    </submittedName>
</protein>
<accession>A0A1H8VPU5</accession>
<organism evidence="2 3">
    <name type="scientific">Amycolatopsis saalfeldensis</name>
    <dbReference type="NCBI Taxonomy" id="394193"/>
    <lineage>
        <taxon>Bacteria</taxon>
        <taxon>Bacillati</taxon>
        <taxon>Actinomycetota</taxon>
        <taxon>Actinomycetes</taxon>
        <taxon>Pseudonocardiales</taxon>
        <taxon>Pseudonocardiaceae</taxon>
        <taxon>Amycolatopsis</taxon>
    </lineage>
</organism>
<evidence type="ECO:0000256" key="1">
    <source>
        <dbReference type="SAM" id="MobiDB-lite"/>
    </source>
</evidence>
<gene>
    <name evidence="2" type="ORF">SAMN04489732_104210</name>
</gene>
<evidence type="ECO:0000313" key="2">
    <source>
        <dbReference type="EMBL" id="SEP17425.1"/>
    </source>
</evidence>
<dbReference type="Proteomes" id="UP000198582">
    <property type="component" value="Unassembled WGS sequence"/>
</dbReference>
<name>A0A1H8VPU5_9PSEU</name>
<feature type="region of interest" description="Disordered" evidence="1">
    <location>
        <begin position="141"/>
        <end position="162"/>
    </location>
</feature>
<reference evidence="3" key="1">
    <citation type="submission" date="2016-10" db="EMBL/GenBank/DDBJ databases">
        <authorList>
            <person name="Varghese N."/>
            <person name="Submissions S."/>
        </authorList>
    </citation>
    <scope>NUCLEOTIDE SEQUENCE [LARGE SCALE GENOMIC DNA]</scope>
    <source>
        <strain evidence="3">DSM 44993</strain>
    </source>
</reference>
<sequence>MSHEPRGLWAAGCEPPDRPAVGCGARGCGPASRSAAGLRAPALPGCRAAGPGCGPRATGPRAAGLPGAEVWGHEMWAASCGAAGLRAAALPDAELWRCLASSCGVASRGAAELSGRRDLGQPGCKAVGPQAGGAARAAGARVDPAAPRQGGWPPRAGDGWRGRRVVAGSGRRGGGGCAAEVGAGCSGGSRPGEGREIGRGDGLSTHVSRDFPQFDPFWIRDRVVGRARGSYPGQCHPAWGWLLGPGRCAARRPRQLCRRRKDATLRA</sequence>
<dbReference type="EMBL" id="FOEF01000004">
    <property type="protein sequence ID" value="SEP17425.1"/>
    <property type="molecule type" value="Genomic_DNA"/>
</dbReference>
<evidence type="ECO:0000313" key="3">
    <source>
        <dbReference type="Proteomes" id="UP000198582"/>
    </source>
</evidence>
<proteinExistence type="predicted"/>
<dbReference type="AlphaFoldDB" id="A0A1H8VPU5"/>
<keyword evidence="3" id="KW-1185">Reference proteome</keyword>